<proteinExistence type="predicted"/>
<organism evidence="1 2">
    <name type="scientific">Trifolium medium</name>
    <dbReference type="NCBI Taxonomy" id="97028"/>
    <lineage>
        <taxon>Eukaryota</taxon>
        <taxon>Viridiplantae</taxon>
        <taxon>Streptophyta</taxon>
        <taxon>Embryophyta</taxon>
        <taxon>Tracheophyta</taxon>
        <taxon>Spermatophyta</taxon>
        <taxon>Magnoliopsida</taxon>
        <taxon>eudicotyledons</taxon>
        <taxon>Gunneridae</taxon>
        <taxon>Pentapetalae</taxon>
        <taxon>rosids</taxon>
        <taxon>fabids</taxon>
        <taxon>Fabales</taxon>
        <taxon>Fabaceae</taxon>
        <taxon>Papilionoideae</taxon>
        <taxon>50 kb inversion clade</taxon>
        <taxon>NPAAA clade</taxon>
        <taxon>Hologalegina</taxon>
        <taxon>IRL clade</taxon>
        <taxon>Trifolieae</taxon>
        <taxon>Trifolium</taxon>
    </lineage>
</organism>
<keyword evidence="2" id="KW-1185">Reference proteome</keyword>
<sequence length="45" mass="5269">MEEEKSWSGLLKHEFYKQMRNRCLVLLQQPLAKHHDTGEAVGSDQ</sequence>
<name>A0A392QTA9_9FABA</name>
<comment type="caution">
    <text evidence="1">The sequence shown here is derived from an EMBL/GenBank/DDBJ whole genome shotgun (WGS) entry which is preliminary data.</text>
</comment>
<feature type="non-terminal residue" evidence="1">
    <location>
        <position position="45"/>
    </location>
</feature>
<dbReference type="Proteomes" id="UP000265520">
    <property type="component" value="Unassembled WGS sequence"/>
</dbReference>
<accession>A0A392QTA9</accession>
<protein>
    <submittedName>
        <fullName evidence="1">Uncharacterized protein</fullName>
    </submittedName>
</protein>
<evidence type="ECO:0000313" key="2">
    <source>
        <dbReference type="Proteomes" id="UP000265520"/>
    </source>
</evidence>
<dbReference type="EMBL" id="LXQA010157375">
    <property type="protein sequence ID" value="MCI27102.1"/>
    <property type="molecule type" value="Genomic_DNA"/>
</dbReference>
<dbReference type="AlphaFoldDB" id="A0A392QTA9"/>
<reference evidence="1 2" key="1">
    <citation type="journal article" date="2018" name="Front. Plant Sci.">
        <title>Red Clover (Trifolium pratense) and Zigzag Clover (T. medium) - A Picture of Genomic Similarities and Differences.</title>
        <authorList>
            <person name="Dluhosova J."/>
            <person name="Istvanek J."/>
            <person name="Nedelnik J."/>
            <person name="Repkova J."/>
        </authorList>
    </citation>
    <scope>NUCLEOTIDE SEQUENCE [LARGE SCALE GENOMIC DNA]</scope>
    <source>
        <strain evidence="2">cv. 10/8</strain>
        <tissue evidence="1">Leaf</tissue>
    </source>
</reference>
<evidence type="ECO:0000313" key="1">
    <source>
        <dbReference type="EMBL" id="MCI27102.1"/>
    </source>
</evidence>